<dbReference type="InterPro" id="IPR017937">
    <property type="entry name" value="Thioredoxin_CS"/>
</dbReference>
<dbReference type="Proteomes" id="UP000618240">
    <property type="component" value="Unassembled WGS sequence"/>
</dbReference>
<accession>A0ABS7ZY06</accession>
<sequence length="365" mass="42285">MKNKSVFLVVFFLFIYCCKKTEKQTTIKGNIPNLPDGTVYLFKDYPGNRIDSTKSKNGIFTLTHQWENNEPVYIGIDHIDKNGVNRFFSFTTKAKYKGIPGWGTSVFLSDSNIIMNGDLNYNTYIGITFPDDKKPVIGPPLITGRQTEAYYNIDGDLFENINQNTFKIVKEKLGTYPDSYYLLYKIGENKNSFSAQQLEDFLKLFKGEITQSDTYKKLYAYNQKRFNEKKISVPLLENDKGARTKIIDPKYKKHLIIFWASWCGPCREEIPLLKKMYPLYNNETEFISISIDNDKLAWQKALKQENMTWKQLFVGDTGMDHEALQIHFKLNQAIPYTILIDDNMKILSSSTGLSNEENLKKLINK</sequence>
<keyword evidence="4" id="KW-0676">Redox-active center</keyword>
<organism evidence="6 7">
    <name type="scientific">Chryseobacterium tagetis</name>
    <dbReference type="NCBI Taxonomy" id="2801334"/>
    <lineage>
        <taxon>Bacteria</taxon>
        <taxon>Pseudomonadati</taxon>
        <taxon>Bacteroidota</taxon>
        <taxon>Flavobacteriia</taxon>
        <taxon>Flavobacteriales</taxon>
        <taxon>Weeksellaceae</taxon>
        <taxon>Chryseobacterium group</taxon>
        <taxon>Chryseobacterium</taxon>
    </lineage>
</organism>
<evidence type="ECO:0000259" key="5">
    <source>
        <dbReference type="PROSITE" id="PS51352"/>
    </source>
</evidence>
<keyword evidence="3" id="KW-1015">Disulfide bond</keyword>
<keyword evidence="7" id="KW-1185">Reference proteome</keyword>
<dbReference type="InterPro" id="IPR036249">
    <property type="entry name" value="Thioredoxin-like_sf"/>
</dbReference>
<dbReference type="Pfam" id="PF14289">
    <property type="entry name" value="DUF4369"/>
    <property type="match status" value="1"/>
</dbReference>
<name>A0ABS7ZY06_9FLAO</name>
<evidence type="ECO:0000256" key="2">
    <source>
        <dbReference type="ARBA" id="ARBA00022748"/>
    </source>
</evidence>
<dbReference type="CDD" id="cd02966">
    <property type="entry name" value="TlpA_like_family"/>
    <property type="match status" value="1"/>
</dbReference>
<proteinExistence type="predicted"/>
<dbReference type="PROSITE" id="PS51352">
    <property type="entry name" value="THIOREDOXIN_2"/>
    <property type="match status" value="1"/>
</dbReference>
<feature type="domain" description="Thioredoxin" evidence="5">
    <location>
        <begin position="184"/>
        <end position="365"/>
    </location>
</feature>
<comment type="caution">
    <text evidence="6">The sequence shown here is derived from an EMBL/GenBank/DDBJ whole genome shotgun (WGS) entry which is preliminary data.</text>
</comment>
<dbReference type="Gene3D" id="3.40.30.10">
    <property type="entry name" value="Glutaredoxin"/>
    <property type="match status" value="1"/>
</dbReference>
<protein>
    <submittedName>
        <fullName evidence="6">AhpC/TSA family protein</fullName>
    </submittedName>
</protein>
<dbReference type="InterPro" id="IPR013766">
    <property type="entry name" value="Thioredoxin_domain"/>
</dbReference>
<reference evidence="6 7" key="1">
    <citation type="submission" date="2021-09" db="EMBL/GenBank/DDBJ databases">
        <title>Genome sequencing and assembly of Chryseobacterium sp. RG1.</title>
        <authorList>
            <person name="Chhetri G."/>
        </authorList>
    </citation>
    <scope>NUCLEOTIDE SEQUENCE [LARGE SCALE GENOMIC DNA]</scope>
    <source>
        <strain evidence="6 7">RG1</strain>
    </source>
</reference>
<dbReference type="InterPro" id="IPR050553">
    <property type="entry name" value="Thioredoxin_ResA/DsbE_sf"/>
</dbReference>
<dbReference type="InterPro" id="IPR025380">
    <property type="entry name" value="DUF4369"/>
</dbReference>
<evidence type="ECO:0000313" key="6">
    <source>
        <dbReference type="EMBL" id="MCA6065993.1"/>
    </source>
</evidence>
<dbReference type="SUPFAM" id="SSF52833">
    <property type="entry name" value="Thioredoxin-like"/>
    <property type="match status" value="1"/>
</dbReference>
<dbReference type="Pfam" id="PF08534">
    <property type="entry name" value="Redoxin"/>
    <property type="match status" value="1"/>
</dbReference>
<dbReference type="RefSeq" id="WP_225685993.1">
    <property type="nucleotide sequence ID" value="NZ_JAERSE020000001.1"/>
</dbReference>
<dbReference type="PROSITE" id="PS00194">
    <property type="entry name" value="THIOREDOXIN_1"/>
    <property type="match status" value="1"/>
</dbReference>
<dbReference type="PANTHER" id="PTHR42852">
    <property type="entry name" value="THIOL:DISULFIDE INTERCHANGE PROTEIN DSBE"/>
    <property type="match status" value="1"/>
</dbReference>
<keyword evidence="2" id="KW-0201">Cytochrome c-type biogenesis</keyword>
<gene>
    <name evidence="6" type="ORF">JI747_002315</name>
</gene>
<evidence type="ECO:0000256" key="1">
    <source>
        <dbReference type="ARBA" id="ARBA00004196"/>
    </source>
</evidence>
<evidence type="ECO:0000256" key="4">
    <source>
        <dbReference type="ARBA" id="ARBA00023284"/>
    </source>
</evidence>
<evidence type="ECO:0000313" key="7">
    <source>
        <dbReference type="Proteomes" id="UP000618240"/>
    </source>
</evidence>
<evidence type="ECO:0000256" key="3">
    <source>
        <dbReference type="ARBA" id="ARBA00023157"/>
    </source>
</evidence>
<dbReference type="InterPro" id="IPR013740">
    <property type="entry name" value="Redoxin"/>
</dbReference>
<dbReference type="EMBL" id="JAERSE020000001">
    <property type="protein sequence ID" value="MCA6065993.1"/>
    <property type="molecule type" value="Genomic_DNA"/>
</dbReference>
<dbReference type="PANTHER" id="PTHR42852:SF6">
    <property type="entry name" value="THIOL:DISULFIDE INTERCHANGE PROTEIN DSBE"/>
    <property type="match status" value="1"/>
</dbReference>
<comment type="subcellular location">
    <subcellularLocation>
        <location evidence="1">Cell envelope</location>
    </subcellularLocation>
</comment>